<feature type="region of interest" description="Disordered" evidence="1">
    <location>
        <begin position="1"/>
        <end position="96"/>
    </location>
</feature>
<keyword evidence="3" id="KW-1185">Reference proteome</keyword>
<evidence type="ECO:0000256" key="1">
    <source>
        <dbReference type="SAM" id="MobiDB-lite"/>
    </source>
</evidence>
<gene>
    <name evidence="2" type="ORF">BOTBODRAFT_167570</name>
</gene>
<name>A0A067LUY4_BOTB1</name>
<sequence>MGSLCSKSSDHTGGHTVLASSSNTLGGSSAPGPQSSNTNPREAAALAAEQRMNAAKARGTNASNPNKGKLASKLAESKKQPANAPGASREDQLVWD</sequence>
<feature type="compositionally biased region" description="Polar residues" evidence="1">
    <location>
        <begin position="18"/>
        <end position="40"/>
    </location>
</feature>
<evidence type="ECO:0000313" key="3">
    <source>
        <dbReference type="Proteomes" id="UP000027195"/>
    </source>
</evidence>
<dbReference type="EMBL" id="KL198119">
    <property type="protein sequence ID" value="KDQ06919.1"/>
    <property type="molecule type" value="Genomic_DNA"/>
</dbReference>
<proteinExistence type="predicted"/>
<dbReference type="HOGENOM" id="CLU_162866_0_0_1"/>
<reference evidence="3" key="1">
    <citation type="journal article" date="2014" name="Proc. Natl. Acad. Sci. U.S.A.">
        <title>Extensive sampling of basidiomycete genomes demonstrates inadequacy of the white-rot/brown-rot paradigm for wood decay fungi.</title>
        <authorList>
            <person name="Riley R."/>
            <person name="Salamov A.A."/>
            <person name="Brown D.W."/>
            <person name="Nagy L.G."/>
            <person name="Floudas D."/>
            <person name="Held B.W."/>
            <person name="Levasseur A."/>
            <person name="Lombard V."/>
            <person name="Morin E."/>
            <person name="Otillar R."/>
            <person name="Lindquist E.A."/>
            <person name="Sun H."/>
            <person name="LaButti K.M."/>
            <person name="Schmutz J."/>
            <person name="Jabbour D."/>
            <person name="Luo H."/>
            <person name="Baker S.E."/>
            <person name="Pisabarro A.G."/>
            <person name="Walton J.D."/>
            <person name="Blanchette R.A."/>
            <person name="Henrissat B."/>
            <person name="Martin F."/>
            <person name="Cullen D."/>
            <person name="Hibbett D.S."/>
            <person name="Grigoriev I.V."/>
        </authorList>
    </citation>
    <scope>NUCLEOTIDE SEQUENCE [LARGE SCALE GENOMIC DNA]</scope>
    <source>
        <strain evidence="3">FD-172 SS1</strain>
    </source>
</reference>
<organism evidence="2 3">
    <name type="scientific">Botryobasidium botryosum (strain FD-172 SS1)</name>
    <dbReference type="NCBI Taxonomy" id="930990"/>
    <lineage>
        <taxon>Eukaryota</taxon>
        <taxon>Fungi</taxon>
        <taxon>Dikarya</taxon>
        <taxon>Basidiomycota</taxon>
        <taxon>Agaricomycotina</taxon>
        <taxon>Agaricomycetes</taxon>
        <taxon>Cantharellales</taxon>
        <taxon>Botryobasidiaceae</taxon>
        <taxon>Botryobasidium</taxon>
    </lineage>
</organism>
<evidence type="ECO:0000313" key="2">
    <source>
        <dbReference type="EMBL" id="KDQ06919.1"/>
    </source>
</evidence>
<accession>A0A067LUY4</accession>
<dbReference type="AlphaFoldDB" id="A0A067LUY4"/>
<protein>
    <submittedName>
        <fullName evidence="2">Uncharacterized protein</fullName>
    </submittedName>
</protein>
<dbReference type="InParanoid" id="A0A067LUY4"/>
<dbReference type="OrthoDB" id="3264102at2759"/>
<dbReference type="Proteomes" id="UP000027195">
    <property type="component" value="Unassembled WGS sequence"/>
</dbReference>